<keyword evidence="2" id="KW-1185">Reference proteome</keyword>
<evidence type="ECO:0000256" key="1">
    <source>
        <dbReference type="SAM" id="MobiDB-lite"/>
    </source>
</evidence>
<sequence length="298" mass="33617">MHSSYSGTRVNCTVWADLAKAFDTQIKEYQDTVFVCVIRFACLKEWKGNNSIFSAFNSTDIMINPVMPEVDEFRKKLPTDAIDLVQLDDEPSPQKSKVTLYEEFFIINEKSTMDQIVCALETRTCVTIAKISSVEVLPKCCGVCDVDVTDVDYNSQKIKLLFFDGLAQLFIGKKAEELALEKSKEDITAIPESLSVLVWKTMLFKISITSDNLKSDKSAYAVEKFWEKDDMVVQFGKELFGRNELSNISSDTNDHKLQIAPAETSLSSSKRDHTESDVVSNGGHSMKTRKKIKTEPRD</sequence>
<proteinExistence type="predicted"/>
<name>A0ABM0TCV5_CAMSA</name>
<reference evidence="3" key="2">
    <citation type="submission" date="2025-08" db="UniProtKB">
        <authorList>
            <consortium name="RefSeq"/>
        </authorList>
    </citation>
    <scope>IDENTIFICATION</scope>
    <source>
        <tissue evidence="3">Leaf</tissue>
    </source>
</reference>
<feature type="region of interest" description="Disordered" evidence="1">
    <location>
        <begin position="252"/>
        <end position="298"/>
    </location>
</feature>
<protein>
    <submittedName>
        <fullName evidence="3">Uncharacterized protein LOC104709470</fullName>
    </submittedName>
</protein>
<accession>A0ABM0TCV5</accession>
<dbReference type="PANTHER" id="PTHR47165">
    <property type="entry name" value="OS03G0429900 PROTEIN"/>
    <property type="match status" value="1"/>
</dbReference>
<gene>
    <name evidence="3" type="primary">LOC104709470</name>
</gene>
<dbReference type="InterPro" id="IPR012340">
    <property type="entry name" value="NA-bd_OB-fold"/>
</dbReference>
<dbReference type="Proteomes" id="UP000694864">
    <property type="component" value="Chromosome 8"/>
</dbReference>
<evidence type="ECO:0000313" key="3">
    <source>
        <dbReference type="RefSeq" id="XP_010424382.1"/>
    </source>
</evidence>
<dbReference type="RefSeq" id="XP_010424382.1">
    <property type="nucleotide sequence ID" value="XM_010426080.1"/>
</dbReference>
<dbReference type="CDD" id="cd04481">
    <property type="entry name" value="RPA1_DBD_B_like"/>
    <property type="match status" value="1"/>
</dbReference>
<dbReference type="PANTHER" id="PTHR47165:SF4">
    <property type="entry name" value="OS03G0429900 PROTEIN"/>
    <property type="match status" value="1"/>
</dbReference>
<dbReference type="GeneID" id="104709470"/>
<dbReference type="SUPFAM" id="SSF50249">
    <property type="entry name" value="Nucleic acid-binding proteins"/>
    <property type="match status" value="2"/>
</dbReference>
<dbReference type="Gene3D" id="2.40.50.140">
    <property type="entry name" value="Nucleic acid-binding proteins"/>
    <property type="match status" value="2"/>
</dbReference>
<reference evidence="2" key="1">
    <citation type="journal article" date="2014" name="Nat. Commun.">
        <title>The emerging biofuel crop Camelina sativa retains a highly undifferentiated hexaploid genome structure.</title>
        <authorList>
            <person name="Kagale S."/>
            <person name="Koh C."/>
            <person name="Nixon J."/>
            <person name="Bollina V."/>
            <person name="Clarke W.E."/>
            <person name="Tuteja R."/>
            <person name="Spillane C."/>
            <person name="Robinson S.J."/>
            <person name="Links M.G."/>
            <person name="Clarke C."/>
            <person name="Higgins E.E."/>
            <person name="Huebert T."/>
            <person name="Sharpe A.G."/>
            <person name="Parkin I.A."/>
        </authorList>
    </citation>
    <scope>NUCLEOTIDE SEQUENCE [LARGE SCALE GENOMIC DNA]</scope>
    <source>
        <strain evidence="2">cv. DH55</strain>
    </source>
</reference>
<evidence type="ECO:0000313" key="2">
    <source>
        <dbReference type="Proteomes" id="UP000694864"/>
    </source>
</evidence>
<organism evidence="2 3">
    <name type="scientific">Camelina sativa</name>
    <name type="common">False flax</name>
    <name type="synonym">Myagrum sativum</name>
    <dbReference type="NCBI Taxonomy" id="90675"/>
    <lineage>
        <taxon>Eukaryota</taxon>
        <taxon>Viridiplantae</taxon>
        <taxon>Streptophyta</taxon>
        <taxon>Embryophyta</taxon>
        <taxon>Tracheophyta</taxon>
        <taxon>Spermatophyta</taxon>
        <taxon>Magnoliopsida</taxon>
        <taxon>eudicotyledons</taxon>
        <taxon>Gunneridae</taxon>
        <taxon>Pentapetalae</taxon>
        <taxon>rosids</taxon>
        <taxon>malvids</taxon>
        <taxon>Brassicales</taxon>
        <taxon>Brassicaceae</taxon>
        <taxon>Camelineae</taxon>
        <taxon>Camelina</taxon>
    </lineage>
</organism>